<gene>
    <name evidence="1" type="ORF">DIS07_01505</name>
</gene>
<dbReference type="AlphaFoldDB" id="A0A2U2JDX6"/>
<evidence type="ECO:0000313" key="2">
    <source>
        <dbReference type="Proteomes" id="UP000245670"/>
    </source>
</evidence>
<evidence type="ECO:0000313" key="1">
    <source>
        <dbReference type="EMBL" id="PWG06537.1"/>
    </source>
</evidence>
<organism evidence="1 2">
    <name type="scientific">Polaribacter aquimarinus</name>
    <dbReference type="NCBI Taxonomy" id="2100726"/>
    <lineage>
        <taxon>Bacteria</taxon>
        <taxon>Pseudomonadati</taxon>
        <taxon>Bacteroidota</taxon>
        <taxon>Flavobacteriia</taxon>
        <taxon>Flavobacteriales</taxon>
        <taxon>Flavobacteriaceae</taxon>
    </lineage>
</organism>
<comment type="caution">
    <text evidence="1">The sequence shown here is derived from an EMBL/GenBank/DDBJ whole genome shotgun (WGS) entry which is preliminary data.</text>
</comment>
<reference evidence="1 2" key="1">
    <citation type="submission" date="2018-05" db="EMBL/GenBank/DDBJ databases">
        <title>Polaribacter aquimarinus sp. nov., isolated from sediment in a sediment of sea.</title>
        <authorList>
            <person name="Lu D."/>
        </authorList>
    </citation>
    <scope>NUCLEOTIDE SEQUENCE [LARGE SCALE GENOMIC DNA]</scope>
    <source>
        <strain evidence="1 2">ZY113</strain>
    </source>
</reference>
<name>A0A2U2JDX6_9FLAO</name>
<sequence>MILRITMLLFFVSTININAQIEKLNDYKYILIPKKFDFVNKVDKYQTSSLTKFLLKKNGLDVFFNDENLPQELNQNRCLSLVANVVDKSGMFITKSTIEFRDCKGNLIYSTQIGTSKLKEYKKAFQQSIRRAHSSMTNFIYSYSKKDDKKRIKIANKPVVIHNNKTTKGDNVKEEKKDMLYAQSKPNGFQLINTKPEVVFYIYKTNLIDVFIIKEKNGILYKNKNSWIAEFYHNNKLLKKEYHIKF</sequence>
<dbReference type="OrthoDB" id="1274006at2"/>
<dbReference type="Proteomes" id="UP000245670">
    <property type="component" value="Unassembled WGS sequence"/>
</dbReference>
<proteinExistence type="predicted"/>
<dbReference type="EMBL" id="QFFG01000001">
    <property type="protein sequence ID" value="PWG06537.1"/>
    <property type="molecule type" value="Genomic_DNA"/>
</dbReference>
<protein>
    <submittedName>
        <fullName evidence="1">Uncharacterized protein</fullName>
    </submittedName>
</protein>
<keyword evidence="2" id="KW-1185">Reference proteome</keyword>
<accession>A0A2U2JDX6</accession>
<dbReference type="RefSeq" id="WP_109403445.1">
    <property type="nucleotide sequence ID" value="NZ_QFFG01000001.1"/>
</dbReference>